<feature type="non-terminal residue" evidence="2">
    <location>
        <position position="1"/>
    </location>
</feature>
<dbReference type="GO" id="GO:0007029">
    <property type="term" value="P:endoplasmic reticulum organization"/>
    <property type="evidence" value="ECO:0007669"/>
    <property type="project" value="TreeGrafter"/>
</dbReference>
<dbReference type="AlphaFoldDB" id="N6UNC4"/>
<feature type="transmembrane region" description="Helical" evidence="1">
    <location>
        <begin position="66"/>
        <end position="87"/>
    </location>
</feature>
<comment type="caution">
    <text evidence="1">Lacks conserved residue(s) required for the propagation of feature annotation.</text>
</comment>
<dbReference type="OMA" id="YCCTITA"/>
<keyword evidence="1" id="KW-1133">Transmembrane helix</keyword>
<reference evidence="2" key="1">
    <citation type="journal article" date="2013" name="Genome Biol.">
        <title>Draft genome of the mountain pine beetle, Dendroctonus ponderosae Hopkins, a major forest pest.</title>
        <authorList>
            <person name="Keeling C.I."/>
            <person name="Yuen M.M."/>
            <person name="Liao N.Y."/>
            <person name="Docking T.R."/>
            <person name="Chan S.K."/>
            <person name="Taylor G.A."/>
            <person name="Palmquist D.L."/>
            <person name="Jackman S.D."/>
            <person name="Nguyen A."/>
            <person name="Li M."/>
            <person name="Henderson H."/>
            <person name="Janes J.K."/>
            <person name="Zhao Y."/>
            <person name="Pandoh P."/>
            <person name="Moore R."/>
            <person name="Sperling F.A."/>
            <person name="Huber D.P."/>
            <person name="Birol I."/>
            <person name="Jones S.J."/>
            <person name="Bohlmann J."/>
        </authorList>
    </citation>
    <scope>NUCLEOTIDE SEQUENCE</scope>
</reference>
<dbReference type="OrthoDB" id="10037631at2759"/>
<organism evidence="2">
    <name type="scientific">Dendroctonus ponderosae</name>
    <name type="common">Mountain pine beetle</name>
    <dbReference type="NCBI Taxonomy" id="77166"/>
    <lineage>
        <taxon>Eukaryota</taxon>
        <taxon>Metazoa</taxon>
        <taxon>Ecdysozoa</taxon>
        <taxon>Arthropoda</taxon>
        <taxon>Hexapoda</taxon>
        <taxon>Insecta</taxon>
        <taxon>Pterygota</taxon>
        <taxon>Neoptera</taxon>
        <taxon>Endopterygota</taxon>
        <taxon>Coleoptera</taxon>
        <taxon>Polyphaga</taxon>
        <taxon>Cucujiformia</taxon>
        <taxon>Curculionidae</taxon>
        <taxon>Scolytinae</taxon>
        <taxon>Dendroctonus</taxon>
    </lineage>
</organism>
<feature type="transmembrane region" description="Helical" evidence="1">
    <location>
        <begin position="40"/>
        <end position="59"/>
    </location>
</feature>
<proteinExistence type="inferred from homology"/>
<dbReference type="InterPro" id="IPR039797">
    <property type="entry name" value="Pecanex"/>
</dbReference>
<gene>
    <name evidence="2" type="ORF">YQE_03346</name>
</gene>
<dbReference type="HOGENOM" id="CLU_2418822_0_0_1"/>
<evidence type="ECO:0000256" key="1">
    <source>
        <dbReference type="RuleBase" id="RU367089"/>
    </source>
</evidence>
<keyword evidence="1" id="KW-0472">Membrane</keyword>
<keyword evidence="1" id="KW-0812">Transmembrane</keyword>
<dbReference type="PANTHER" id="PTHR12372:SF7">
    <property type="entry name" value="PROTEIN PECANEX"/>
    <property type="match status" value="1"/>
</dbReference>
<evidence type="ECO:0000313" key="2">
    <source>
        <dbReference type="EMBL" id="ENN80227.1"/>
    </source>
</evidence>
<sequence length="112" mass="13101">MWEEQSMGSQTLEIIRQGVWASVTGGWFYDPSQNLFCNTFHLYIYLFLLCLPFTCHVYFPPDRSIWYVYCCLIALALGGLKLGNYFLHYVYDTTECITETVDETDPDNAKRQ</sequence>
<dbReference type="EMBL" id="KB740565">
    <property type="protein sequence ID" value="ENN80227.1"/>
    <property type="molecule type" value="Genomic_DNA"/>
</dbReference>
<dbReference type="GO" id="GO:0005783">
    <property type="term" value="C:endoplasmic reticulum"/>
    <property type="evidence" value="ECO:0007669"/>
    <property type="project" value="TreeGrafter"/>
</dbReference>
<accession>N6UNC4</accession>
<comment type="similarity">
    <text evidence="1">Belongs to the pecanex family.</text>
</comment>
<protein>
    <recommendedName>
        <fullName evidence="1">Pecanex-like protein</fullName>
    </recommendedName>
</protein>
<dbReference type="GO" id="GO:0016020">
    <property type="term" value="C:membrane"/>
    <property type="evidence" value="ECO:0007669"/>
    <property type="project" value="UniProtKB-SubCell"/>
</dbReference>
<comment type="subcellular location">
    <subcellularLocation>
        <location evidence="1">Membrane</location>
        <topology evidence="1">Multi-pass membrane protein</topology>
    </subcellularLocation>
</comment>
<dbReference type="PANTHER" id="PTHR12372">
    <property type="entry name" value="PECANEX"/>
    <property type="match status" value="1"/>
</dbReference>
<name>N6UNC4_DENPD</name>